<proteinExistence type="predicted"/>
<feature type="compositionally biased region" description="Basic and acidic residues" evidence="2">
    <location>
        <begin position="85"/>
        <end position="102"/>
    </location>
</feature>
<feature type="region of interest" description="Disordered" evidence="2">
    <location>
        <begin position="290"/>
        <end position="316"/>
    </location>
</feature>
<feature type="compositionally biased region" description="Basic and acidic residues" evidence="2">
    <location>
        <begin position="155"/>
        <end position="181"/>
    </location>
</feature>
<feature type="coiled-coil region" evidence="1">
    <location>
        <begin position="387"/>
        <end position="421"/>
    </location>
</feature>
<feature type="region of interest" description="Disordered" evidence="2">
    <location>
        <begin position="1"/>
        <end position="20"/>
    </location>
</feature>
<feature type="compositionally biased region" description="Polar residues" evidence="2">
    <location>
        <begin position="37"/>
        <end position="46"/>
    </location>
</feature>
<feature type="region of interest" description="Disordered" evidence="2">
    <location>
        <begin position="152"/>
        <end position="220"/>
    </location>
</feature>
<accession>A0AAU9U2A9</accession>
<name>A0AAU9U2A9_EUPED</name>
<keyword evidence="1" id="KW-0175">Coiled coil</keyword>
<protein>
    <submittedName>
        <fullName evidence="3">Uncharacterized protein</fullName>
    </submittedName>
</protein>
<sequence length="812" mass="91773">MDEPQKDLSQSTEIKNVLPDVVHSQQIHTLDNVVDAETNSETNAVQDEQEKHTQEVEDASGTESISEHIPFKVEYSVTESEPDQSESHHILPKIETKSEHISKNNSLSIPLSQQDNVSSNQQEISQHSSWNLDINQSDIHISEESPVILALSSDTSKDVQKSKSLSSDEHDTPEKSPRSEYVDSLNENLSQKSNERQEDDNSGEKLNLSDENEGVSLGQCSSGSEEIIKLDIRGQAAPRYPLQSAKIIFGPPPDGSTIIGPDLEPLPMFKNLLSPCLVVASDGVKVEEVFDDKPPSPKKETVETSLTPSAGSASDKIEQDVLVEELTVEDETKEKIKDGMGGIPKSFAPEDTMSFSTLSTDYKTICEEYNAKLVHLEEAITQRDQLIEELTVSLQRSVRERDDLKHENEHLTNEVQNLQHIAAERSNSDHDTIKAQLSDFMKYQSMLKDDSTKFYSALMSGTASLQSSNGEKDMDREEIMVNYSKSDLRSSGSSEDFQTGFENKLTSLLNKFEEYIEENLRNKLRESIIQVLCDEIGKMRVEYDTDVKEMETQMKQDRQSYTVETRKLRELLSSVKAGNVDIDELRQELNVKHEKEMENLRTYFEKKCSDLERSYSEEVWRGRMCASTGSPEPDAEPDPAAGDARRARSADPPLLPPEASTLIDNTLKQVNKKLEQQLEDIKAEHITYINELQARHKETIASLEEQITELKAHIQTAENTETVEPLYQQDIDSELEKAARDDRVRRELLCELQDQLQVLLSDPDAELSSWPLEFVALRERIHADKPADNESSLNKNLNMEQVQKYLYGIPDL</sequence>
<feature type="compositionally biased region" description="Basic and acidic residues" evidence="2">
    <location>
        <begin position="290"/>
        <end position="302"/>
    </location>
</feature>
<evidence type="ECO:0000313" key="4">
    <source>
        <dbReference type="Proteomes" id="UP001153954"/>
    </source>
</evidence>
<dbReference type="EMBL" id="CAKOGL010000012">
    <property type="protein sequence ID" value="CAH2093293.1"/>
    <property type="molecule type" value="Genomic_DNA"/>
</dbReference>
<comment type="caution">
    <text evidence="3">The sequence shown here is derived from an EMBL/GenBank/DDBJ whole genome shotgun (WGS) entry which is preliminary data.</text>
</comment>
<feature type="region of interest" description="Disordered" evidence="2">
    <location>
        <begin position="624"/>
        <end position="660"/>
    </location>
</feature>
<dbReference type="AlphaFoldDB" id="A0AAU9U2A9"/>
<reference evidence="3" key="1">
    <citation type="submission" date="2022-03" db="EMBL/GenBank/DDBJ databases">
        <authorList>
            <person name="Tunstrom K."/>
        </authorList>
    </citation>
    <scope>NUCLEOTIDE SEQUENCE</scope>
</reference>
<feature type="compositionally biased region" description="Polar residues" evidence="2">
    <location>
        <begin position="303"/>
        <end position="312"/>
    </location>
</feature>
<evidence type="ECO:0000256" key="2">
    <source>
        <dbReference type="SAM" id="MobiDB-lite"/>
    </source>
</evidence>
<feature type="region of interest" description="Disordered" evidence="2">
    <location>
        <begin position="31"/>
        <end position="124"/>
    </location>
</feature>
<gene>
    <name evidence="3" type="ORF">EEDITHA_LOCUS8972</name>
</gene>
<organism evidence="3 4">
    <name type="scientific">Euphydryas editha</name>
    <name type="common">Edith's checkerspot</name>
    <dbReference type="NCBI Taxonomy" id="104508"/>
    <lineage>
        <taxon>Eukaryota</taxon>
        <taxon>Metazoa</taxon>
        <taxon>Ecdysozoa</taxon>
        <taxon>Arthropoda</taxon>
        <taxon>Hexapoda</taxon>
        <taxon>Insecta</taxon>
        <taxon>Pterygota</taxon>
        <taxon>Neoptera</taxon>
        <taxon>Endopterygota</taxon>
        <taxon>Lepidoptera</taxon>
        <taxon>Glossata</taxon>
        <taxon>Ditrysia</taxon>
        <taxon>Papilionoidea</taxon>
        <taxon>Nymphalidae</taxon>
        <taxon>Nymphalinae</taxon>
        <taxon>Euphydryas</taxon>
    </lineage>
</organism>
<keyword evidence="4" id="KW-1185">Reference proteome</keyword>
<dbReference type="Proteomes" id="UP001153954">
    <property type="component" value="Unassembled WGS sequence"/>
</dbReference>
<evidence type="ECO:0000256" key="1">
    <source>
        <dbReference type="SAM" id="Coils"/>
    </source>
</evidence>
<evidence type="ECO:0000313" key="3">
    <source>
        <dbReference type="EMBL" id="CAH2093293.1"/>
    </source>
</evidence>
<feature type="compositionally biased region" description="Polar residues" evidence="2">
    <location>
        <begin position="103"/>
        <end position="124"/>
    </location>
</feature>
<feature type="coiled-coil region" evidence="1">
    <location>
        <begin position="664"/>
        <end position="720"/>
    </location>
</feature>